<evidence type="ECO:0008006" key="3">
    <source>
        <dbReference type="Google" id="ProtNLM"/>
    </source>
</evidence>
<reference evidence="1 2" key="1">
    <citation type="submission" date="2023-01" db="EMBL/GenBank/DDBJ databases">
        <authorList>
            <person name="Lee S.H."/>
            <person name="Jung H.S."/>
            <person name="Yun J.U."/>
        </authorList>
    </citation>
    <scope>NUCLEOTIDE SEQUENCE [LARGE SCALE GENOMIC DNA]</scope>
    <source>
        <strain evidence="1 2">CBA3646</strain>
    </source>
</reference>
<dbReference type="Proteomes" id="UP001210339">
    <property type="component" value="Chromosome"/>
</dbReference>
<evidence type="ECO:0000313" key="1">
    <source>
        <dbReference type="EMBL" id="WBW50392.1"/>
    </source>
</evidence>
<sequence length="129" mass="13551">MRLAANQSWNAWISDRGTTVSSSSQHSTVTGAQVRKSYGIFGVGFRFEYSTYRSEMSRITSVYAPDFSSEGGTISLSYPITVQGIATINASAKAEMAFTFAAHNAAGSYPGSVGVTAGNDHGSGGIISY</sequence>
<proteinExistence type="predicted"/>
<gene>
    <name evidence="1" type="ORF">O6R05_02290</name>
</gene>
<dbReference type="EMBL" id="CP115667">
    <property type="protein sequence ID" value="WBW50392.1"/>
    <property type="molecule type" value="Genomic_DNA"/>
</dbReference>
<protein>
    <recommendedName>
        <fullName evidence="3">Autotransporter domain-containing protein</fullName>
    </recommendedName>
</protein>
<keyword evidence="2" id="KW-1185">Reference proteome</keyword>
<dbReference type="RefSeq" id="WP_271191924.1">
    <property type="nucleotide sequence ID" value="NZ_CP115667.1"/>
</dbReference>
<name>A0ABY7QUD4_9FIRM</name>
<accession>A0ABY7QUD4</accession>
<evidence type="ECO:0000313" key="2">
    <source>
        <dbReference type="Proteomes" id="UP001210339"/>
    </source>
</evidence>
<organism evidence="1 2">
    <name type="scientific">Peptoniphilus equinus</name>
    <dbReference type="NCBI Taxonomy" id="3016343"/>
    <lineage>
        <taxon>Bacteria</taxon>
        <taxon>Bacillati</taxon>
        <taxon>Bacillota</taxon>
        <taxon>Tissierellia</taxon>
        <taxon>Tissierellales</taxon>
        <taxon>Peptoniphilaceae</taxon>
        <taxon>Peptoniphilus</taxon>
    </lineage>
</organism>